<protein>
    <submittedName>
        <fullName evidence="3">AMP-binding protein</fullName>
    </submittedName>
</protein>
<dbReference type="KEGG" id="sroi:IAG44_04875"/>
<evidence type="ECO:0000259" key="2">
    <source>
        <dbReference type="Pfam" id="PF00501"/>
    </source>
</evidence>
<dbReference type="SUPFAM" id="SSF56801">
    <property type="entry name" value="Acetyl-CoA synthetase-like"/>
    <property type="match status" value="1"/>
</dbReference>
<dbReference type="PANTHER" id="PTHR22754:SF32">
    <property type="entry name" value="DISCO-INTERACTING PROTEIN 2"/>
    <property type="match status" value="1"/>
</dbReference>
<dbReference type="GO" id="GO:0070566">
    <property type="term" value="F:adenylyltransferase activity"/>
    <property type="evidence" value="ECO:0007669"/>
    <property type="project" value="TreeGrafter"/>
</dbReference>
<accession>A0A7H0I7T5</accession>
<dbReference type="InterPro" id="IPR000873">
    <property type="entry name" value="AMP-dep_synth/lig_dom"/>
</dbReference>
<sequence length="574" mass="62031">MRPKKSAEKFLEFSVPRLSDTVSMTDWIKYPRYDRGIRFCGEDGGWQRLTYAELATDSRGRAAALRAAGVGPDDVVPIVMPTGPDLVTAFYGTLLAGARPVVLPLPWALSGRTPYSAYLADLAAFCPPRFAVAWPEYADAVTEAAAACGWDITVLGPECDAQPDGAVEAHCNGLIQFTSGSRGLPRALLVSDQALRAQLLLLSSALPDTGWCGVSWLPLYHDMGLIGNLLLPVAKQWEHALMRPEQFVLNPGAWLTEYGRSPYPIMTMPNFGFERVHKHLDRMNLEGLDFSHVRTVITGAERVDSAVLARFTSLLEPYGFDRTTVAPAYGMAETVLAVTCGTPDATPARLIRIPEGARSIGRRMPNDGERRLSGTPVDEPWLWHTSCGPALRGVRIDIVDQEDRPLDDGSLGEIRVTSPALATDYLAGNVGGTARLAGDVLYTGDAGFLHEGELYVVGRLADTLRLDHGTVFMEDIELGLAGRLGIGPRRVLAAGGDEGEPALLVLTTFDPAPHLHQIQEAVGLFTGGEVALHVLWVGRGGIPMTTSGKPQRATAWNLYRKGELHHKAACSPGE</sequence>
<dbReference type="Gene3D" id="3.30.300.30">
    <property type="match status" value="1"/>
</dbReference>
<dbReference type="Pfam" id="PF00501">
    <property type="entry name" value="AMP-binding"/>
    <property type="match status" value="1"/>
</dbReference>
<comment type="similarity">
    <text evidence="1">Belongs to the ATP-dependent AMP-binding enzyme family.</text>
</comment>
<dbReference type="PANTHER" id="PTHR22754">
    <property type="entry name" value="DISCO-INTERACTING PROTEIN 2 DIP2 -RELATED"/>
    <property type="match status" value="1"/>
</dbReference>
<dbReference type="InterPro" id="IPR045851">
    <property type="entry name" value="AMP-bd_C_sf"/>
</dbReference>
<dbReference type="RefSeq" id="WP_187745890.1">
    <property type="nucleotide sequence ID" value="NZ_CP060828.1"/>
</dbReference>
<evidence type="ECO:0000313" key="3">
    <source>
        <dbReference type="EMBL" id="QNP68851.1"/>
    </source>
</evidence>
<dbReference type="GO" id="GO:0006633">
    <property type="term" value="P:fatty acid biosynthetic process"/>
    <property type="evidence" value="ECO:0007669"/>
    <property type="project" value="TreeGrafter"/>
</dbReference>
<dbReference type="EMBL" id="CP060828">
    <property type="protein sequence ID" value="QNP68851.1"/>
    <property type="molecule type" value="Genomic_DNA"/>
</dbReference>
<reference evidence="3 4" key="1">
    <citation type="submission" date="2020-08" db="EMBL/GenBank/DDBJ databases">
        <title>A novel species.</title>
        <authorList>
            <person name="Gao J."/>
        </authorList>
    </citation>
    <scope>NUCLEOTIDE SEQUENCE [LARGE SCALE GENOMIC DNA]</scope>
    <source>
        <strain evidence="3 4">CRXT-G-22</strain>
    </source>
</reference>
<keyword evidence="4" id="KW-1185">Reference proteome</keyword>
<dbReference type="InterPro" id="IPR042099">
    <property type="entry name" value="ANL_N_sf"/>
</dbReference>
<dbReference type="Proteomes" id="UP000516052">
    <property type="component" value="Chromosome"/>
</dbReference>
<gene>
    <name evidence="3" type="ORF">IAG44_04875</name>
</gene>
<feature type="domain" description="AMP-dependent synthetase/ligase" evidence="2">
    <location>
        <begin position="44"/>
        <end position="426"/>
    </location>
</feature>
<dbReference type="Gene3D" id="3.40.50.12780">
    <property type="entry name" value="N-terminal domain of ligase-like"/>
    <property type="match status" value="1"/>
</dbReference>
<evidence type="ECO:0000313" key="4">
    <source>
        <dbReference type="Proteomes" id="UP000516052"/>
    </source>
</evidence>
<proteinExistence type="inferred from homology"/>
<evidence type="ECO:0000256" key="1">
    <source>
        <dbReference type="ARBA" id="ARBA00006432"/>
    </source>
</evidence>
<dbReference type="GO" id="GO:0005886">
    <property type="term" value="C:plasma membrane"/>
    <property type="evidence" value="ECO:0007669"/>
    <property type="project" value="TreeGrafter"/>
</dbReference>
<dbReference type="AlphaFoldDB" id="A0A7H0I7T5"/>
<name>A0A7H0I7T5_9ACTN</name>
<organism evidence="3 4">
    <name type="scientific">Streptomyces roseirectus</name>
    <dbReference type="NCBI Taxonomy" id="2768066"/>
    <lineage>
        <taxon>Bacteria</taxon>
        <taxon>Bacillati</taxon>
        <taxon>Actinomycetota</taxon>
        <taxon>Actinomycetes</taxon>
        <taxon>Kitasatosporales</taxon>
        <taxon>Streptomycetaceae</taxon>
        <taxon>Streptomyces</taxon>
    </lineage>
</organism>